<evidence type="ECO:0000259" key="11">
    <source>
        <dbReference type="PROSITE" id="PS51202"/>
    </source>
</evidence>
<keyword evidence="5" id="KW-0630">Potassium</keyword>
<feature type="transmembrane region" description="Helical" evidence="10">
    <location>
        <begin position="298"/>
        <end position="321"/>
    </location>
</feature>
<keyword evidence="7 10" id="KW-1133">Transmembrane helix</keyword>
<keyword evidence="3" id="KW-0050">Antiport</keyword>
<keyword evidence="9 10" id="KW-0472">Membrane</keyword>
<keyword evidence="6 10" id="KW-0812">Transmembrane</keyword>
<keyword evidence="2" id="KW-0813">Transport</keyword>
<dbReference type="Pfam" id="PF03471">
    <property type="entry name" value="CorC_HlyC"/>
    <property type="match status" value="1"/>
</dbReference>
<feature type="transmembrane region" description="Helical" evidence="10">
    <location>
        <begin position="184"/>
        <end position="203"/>
    </location>
</feature>
<keyword evidence="5" id="KW-0633">Potassium transport</keyword>
<evidence type="ECO:0000256" key="7">
    <source>
        <dbReference type="ARBA" id="ARBA00022989"/>
    </source>
</evidence>
<evidence type="ECO:0000256" key="5">
    <source>
        <dbReference type="ARBA" id="ARBA00022538"/>
    </source>
</evidence>
<dbReference type="PROSITE" id="PS51202">
    <property type="entry name" value="RCK_C"/>
    <property type="match status" value="1"/>
</dbReference>
<evidence type="ECO:0000256" key="6">
    <source>
        <dbReference type="ARBA" id="ARBA00022692"/>
    </source>
</evidence>
<feature type="transmembrane region" description="Helical" evidence="10">
    <location>
        <begin position="86"/>
        <end position="109"/>
    </location>
</feature>
<evidence type="ECO:0000256" key="3">
    <source>
        <dbReference type="ARBA" id="ARBA00022449"/>
    </source>
</evidence>
<dbReference type="NCBIfam" id="NF003714">
    <property type="entry name" value="PRK05326.1-1"/>
    <property type="match status" value="1"/>
</dbReference>
<dbReference type="InterPro" id="IPR006037">
    <property type="entry name" value="RCK_C"/>
</dbReference>
<keyword evidence="4" id="KW-1003">Cell membrane</keyword>
<dbReference type="InterPro" id="IPR036721">
    <property type="entry name" value="RCK_C_sf"/>
</dbReference>
<accession>A0ABU1VWV0</accession>
<protein>
    <submittedName>
        <fullName evidence="12">Cell volume regulation protein A</fullName>
    </submittedName>
</protein>
<dbReference type="NCBIfam" id="NF003716">
    <property type="entry name" value="PRK05326.1-3"/>
    <property type="match status" value="1"/>
</dbReference>
<evidence type="ECO:0000256" key="10">
    <source>
        <dbReference type="SAM" id="Phobius"/>
    </source>
</evidence>
<feature type="domain" description="RCK C-terminal" evidence="11">
    <location>
        <begin position="402"/>
        <end position="484"/>
    </location>
</feature>
<evidence type="ECO:0000256" key="1">
    <source>
        <dbReference type="ARBA" id="ARBA00004651"/>
    </source>
</evidence>
<gene>
    <name evidence="12" type="ORF">J2W69_000773</name>
</gene>
<dbReference type="SMART" id="SM01091">
    <property type="entry name" value="CorC_HlyC"/>
    <property type="match status" value="1"/>
</dbReference>
<feature type="transmembrane region" description="Helical" evidence="10">
    <location>
        <begin position="32"/>
        <end position="51"/>
    </location>
</feature>
<sequence>MDAVNLTILVAGALFFSSIVATLISARLGAPLLLIFLVIGMLAGEDGVLGIKFGNPDVALLIGSIALVIILFDGGMRTHPDRVRVVLAPAAVLATLGVVLTCGILGVAASYLFDLTLLEGLLLGAILSSTDAAAVFSIFQSAGLNIKERVASTLEIESGSNDPMAVMLTFTLVGVLAGQSELNWSLSTVFFQQAIVGAAVGYGAGRFFVFLCRKLPLSAAFFPLLAVSYALLIFGLTNQFGGSGFLAVYLMGFLIGNARLPQIQQILRMHDGLAWLSQIIMFLMLGLLVTPSKLMEHAIPALLLALVMIFIARPIAVFLSLVPFHFPKKDQLFISWVGLRGAVPIILALFPWLAGVPNKDLYFNVAFFVVIVSLLIQGWSIAPVARWLKLEVPPEPGPDHSMTLDSVDSNDLLQVLSFKVGKGSPIVDSDWQQLNMSPDVSYLGVLRKGEWLNAEQSPSFQLNDMLLVLSKAKDVKAVSDKVSTSAEQTSLDKLDFFGDFILNGEITLNELDGFYSITFAEDQDLTQSLSEYITEKFHRRVVVGDQVQLDLLVLTVRQIDDQDQILQVGIKSA</sequence>
<organism evidence="12 13">
    <name type="scientific">Rheinheimera soli</name>
    <dbReference type="NCBI Taxonomy" id="443616"/>
    <lineage>
        <taxon>Bacteria</taxon>
        <taxon>Pseudomonadati</taxon>
        <taxon>Pseudomonadota</taxon>
        <taxon>Gammaproteobacteria</taxon>
        <taxon>Chromatiales</taxon>
        <taxon>Chromatiaceae</taxon>
        <taxon>Rheinheimera</taxon>
    </lineage>
</organism>
<evidence type="ECO:0000256" key="8">
    <source>
        <dbReference type="ARBA" id="ARBA00023065"/>
    </source>
</evidence>
<keyword evidence="8" id="KW-0406">Ion transport</keyword>
<evidence type="ECO:0000256" key="4">
    <source>
        <dbReference type="ARBA" id="ARBA00022475"/>
    </source>
</evidence>
<proteinExistence type="predicted"/>
<evidence type="ECO:0000256" key="2">
    <source>
        <dbReference type="ARBA" id="ARBA00022448"/>
    </source>
</evidence>
<feature type="transmembrane region" description="Helical" evidence="10">
    <location>
        <begin position="333"/>
        <end position="355"/>
    </location>
</feature>
<dbReference type="Gene3D" id="1.20.1530.20">
    <property type="match status" value="1"/>
</dbReference>
<feature type="transmembrane region" description="Helical" evidence="10">
    <location>
        <begin position="6"/>
        <end position="25"/>
    </location>
</feature>
<evidence type="ECO:0000256" key="9">
    <source>
        <dbReference type="ARBA" id="ARBA00023136"/>
    </source>
</evidence>
<evidence type="ECO:0000313" key="13">
    <source>
        <dbReference type="Proteomes" id="UP001257909"/>
    </source>
</evidence>
<dbReference type="EMBL" id="JAVDWR010000001">
    <property type="protein sequence ID" value="MDR7119858.1"/>
    <property type="molecule type" value="Genomic_DNA"/>
</dbReference>
<feature type="transmembrane region" description="Helical" evidence="10">
    <location>
        <begin position="215"/>
        <end position="234"/>
    </location>
</feature>
<dbReference type="InterPro" id="IPR006153">
    <property type="entry name" value="Cation/H_exchanger_TM"/>
</dbReference>
<comment type="subcellular location">
    <subcellularLocation>
        <location evidence="1">Cell membrane</location>
        <topology evidence="1">Multi-pass membrane protein</topology>
    </subcellularLocation>
</comment>
<evidence type="ECO:0000313" key="12">
    <source>
        <dbReference type="EMBL" id="MDR7119858.1"/>
    </source>
</evidence>
<dbReference type="PANTHER" id="PTHR32507">
    <property type="entry name" value="NA(+)/H(+) ANTIPORTER 1"/>
    <property type="match status" value="1"/>
</dbReference>
<dbReference type="Pfam" id="PF00999">
    <property type="entry name" value="Na_H_Exchanger"/>
    <property type="match status" value="1"/>
</dbReference>
<feature type="transmembrane region" description="Helical" evidence="10">
    <location>
        <begin position="240"/>
        <end position="260"/>
    </location>
</feature>
<dbReference type="Gene3D" id="3.30.70.1450">
    <property type="entry name" value="Regulator of K+ conductance, C-terminal domain"/>
    <property type="match status" value="1"/>
</dbReference>
<dbReference type="InterPro" id="IPR005170">
    <property type="entry name" value="Transptr-assoc_dom"/>
</dbReference>
<reference evidence="12 13" key="1">
    <citation type="submission" date="2023-07" db="EMBL/GenBank/DDBJ databases">
        <title>Sorghum-associated microbial communities from plants grown in Nebraska, USA.</title>
        <authorList>
            <person name="Schachtman D."/>
        </authorList>
    </citation>
    <scope>NUCLEOTIDE SEQUENCE [LARGE SCALE GENOMIC DNA]</scope>
    <source>
        <strain evidence="12 13">4138</strain>
    </source>
</reference>
<keyword evidence="13" id="KW-1185">Reference proteome</keyword>
<feature type="transmembrane region" description="Helical" evidence="10">
    <location>
        <begin position="121"/>
        <end position="139"/>
    </location>
</feature>
<dbReference type="Proteomes" id="UP001257909">
    <property type="component" value="Unassembled WGS sequence"/>
</dbReference>
<comment type="caution">
    <text evidence="12">The sequence shown here is derived from an EMBL/GenBank/DDBJ whole genome shotgun (WGS) entry which is preliminary data.</text>
</comment>
<dbReference type="NCBIfam" id="NF003715">
    <property type="entry name" value="PRK05326.1-2"/>
    <property type="match status" value="1"/>
</dbReference>
<dbReference type="PANTHER" id="PTHR32507:SF7">
    <property type="entry name" value="K(+)_H(+) ANTIPORTER NHAP2"/>
    <property type="match status" value="1"/>
</dbReference>
<feature type="transmembrane region" description="Helical" evidence="10">
    <location>
        <begin position="272"/>
        <end position="292"/>
    </location>
</feature>
<feature type="transmembrane region" description="Helical" evidence="10">
    <location>
        <begin position="361"/>
        <end position="382"/>
    </location>
</feature>
<feature type="transmembrane region" description="Helical" evidence="10">
    <location>
        <begin position="57"/>
        <end position="74"/>
    </location>
</feature>
<dbReference type="InterPro" id="IPR038770">
    <property type="entry name" value="Na+/solute_symporter_sf"/>
</dbReference>
<name>A0ABU1VWV0_9GAMM</name>